<dbReference type="EMBL" id="AMQN01003757">
    <property type="status" value="NOT_ANNOTATED_CDS"/>
    <property type="molecule type" value="Genomic_DNA"/>
</dbReference>
<accession>R7VIM9</accession>
<protein>
    <submittedName>
        <fullName evidence="2 3">Uncharacterized protein</fullName>
    </submittedName>
</protein>
<dbReference type="AlphaFoldDB" id="R7VIM9"/>
<reference evidence="3" key="3">
    <citation type="submission" date="2015-06" db="UniProtKB">
        <authorList>
            <consortium name="EnsemblMetazoa"/>
        </authorList>
    </citation>
    <scope>IDENTIFICATION</scope>
</reference>
<keyword evidence="4" id="KW-1185">Reference proteome</keyword>
<name>R7VIM9_CAPTE</name>
<reference evidence="4" key="1">
    <citation type="submission" date="2012-12" db="EMBL/GenBank/DDBJ databases">
        <authorList>
            <person name="Hellsten U."/>
            <person name="Grimwood J."/>
            <person name="Chapman J.A."/>
            <person name="Shapiro H."/>
            <person name="Aerts A."/>
            <person name="Otillar R.P."/>
            <person name="Terry A.Y."/>
            <person name="Boore J.L."/>
            <person name="Simakov O."/>
            <person name="Marletaz F."/>
            <person name="Cho S.-J."/>
            <person name="Edsinger-Gonzales E."/>
            <person name="Havlak P."/>
            <person name="Kuo D.-H."/>
            <person name="Larsson T."/>
            <person name="Lv J."/>
            <person name="Arendt D."/>
            <person name="Savage R."/>
            <person name="Osoegawa K."/>
            <person name="de Jong P."/>
            <person name="Lindberg D.R."/>
            <person name="Seaver E.C."/>
            <person name="Weisblat D.A."/>
            <person name="Putnam N.H."/>
            <person name="Grigoriev I.V."/>
            <person name="Rokhsar D.S."/>
        </authorList>
    </citation>
    <scope>NUCLEOTIDE SEQUENCE</scope>
    <source>
        <strain evidence="4">I ESC-2004</strain>
    </source>
</reference>
<evidence type="ECO:0000313" key="2">
    <source>
        <dbReference type="EMBL" id="ELU18484.1"/>
    </source>
</evidence>
<sequence length="133" mass="15139">MQVLVDESVLQASEDWLQRFLSYDGAGYVREKDIGAFQEAIAAMTGDQHVFKRNLQAIIQRTMKSPQRPVHSAILANWRLFTVSSSRMKALMTLAALDWNKQQEHAPTTKRREDVRTKRNSEEGCMGSLEEVG</sequence>
<reference evidence="2 4" key="2">
    <citation type="journal article" date="2013" name="Nature">
        <title>Insights into bilaterian evolution from three spiralian genomes.</title>
        <authorList>
            <person name="Simakov O."/>
            <person name="Marletaz F."/>
            <person name="Cho S.J."/>
            <person name="Edsinger-Gonzales E."/>
            <person name="Havlak P."/>
            <person name="Hellsten U."/>
            <person name="Kuo D.H."/>
            <person name="Larsson T."/>
            <person name="Lv J."/>
            <person name="Arendt D."/>
            <person name="Savage R."/>
            <person name="Osoegawa K."/>
            <person name="de Jong P."/>
            <person name="Grimwood J."/>
            <person name="Chapman J.A."/>
            <person name="Shapiro H."/>
            <person name="Aerts A."/>
            <person name="Otillar R.P."/>
            <person name="Terry A.Y."/>
            <person name="Boore J.L."/>
            <person name="Grigoriev I.V."/>
            <person name="Lindberg D.R."/>
            <person name="Seaver E.C."/>
            <person name="Weisblat D.A."/>
            <person name="Putnam N.H."/>
            <person name="Rokhsar D.S."/>
        </authorList>
    </citation>
    <scope>NUCLEOTIDE SEQUENCE</scope>
    <source>
        <strain evidence="2 4">I ESC-2004</strain>
    </source>
</reference>
<dbReference type="Proteomes" id="UP000014760">
    <property type="component" value="Unassembled WGS sequence"/>
</dbReference>
<dbReference type="EMBL" id="KB291874">
    <property type="protein sequence ID" value="ELU18484.1"/>
    <property type="molecule type" value="Genomic_DNA"/>
</dbReference>
<evidence type="ECO:0000313" key="4">
    <source>
        <dbReference type="Proteomes" id="UP000014760"/>
    </source>
</evidence>
<dbReference type="EnsemblMetazoa" id="CapteT188320">
    <property type="protein sequence ID" value="CapteP188320"/>
    <property type="gene ID" value="CapteG188320"/>
</dbReference>
<evidence type="ECO:0000256" key="1">
    <source>
        <dbReference type="SAM" id="MobiDB-lite"/>
    </source>
</evidence>
<dbReference type="HOGENOM" id="CLU_1908646_0_0_1"/>
<feature type="compositionally biased region" description="Basic and acidic residues" evidence="1">
    <location>
        <begin position="110"/>
        <end position="122"/>
    </location>
</feature>
<evidence type="ECO:0000313" key="3">
    <source>
        <dbReference type="EnsemblMetazoa" id="CapteP188320"/>
    </source>
</evidence>
<feature type="region of interest" description="Disordered" evidence="1">
    <location>
        <begin position="102"/>
        <end position="133"/>
    </location>
</feature>
<proteinExistence type="predicted"/>
<organism evidence="2">
    <name type="scientific">Capitella teleta</name>
    <name type="common">Polychaete worm</name>
    <dbReference type="NCBI Taxonomy" id="283909"/>
    <lineage>
        <taxon>Eukaryota</taxon>
        <taxon>Metazoa</taxon>
        <taxon>Spiralia</taxon>
        <taxon>Lophotrochozoa</taxon>
        <taxon>Annelida</taxon>
        <taxon>Polychaeta</taxon>
        <taxon>Sedentaria</taxon>
        <taxon>Scolecida</taxon>
        <taxon>Capitellidae</taxon>
        <taxon>Capitella</taxon>
    </lineage>
</organism>
<gene>
    <name evidence="2" type="ORF">CAPTEDRAFT_188320</name>
</gene>